<organism evidence="1 2">
    <name type="scientific">Brassica napus</name>
    <name type="common">Rape</name>
    <dbReference type="NCBI Taxonomy" id="3708"/>
    <lineage>
        <taxon>Eukaryota</taxon>
        <taxon>Viridiplantae</taxon>
        <taxon>Streptophyta</taxon>
        <taxon>Embryophyta</taxon>
        <taxon>Tracheophyta</taxon>
        <taxon>Spermatophyta</taxon>
        <taxon>Magnoliopsida</taxon>
        <taxon>eudicotyledons</taxon>
        <taxon>Gunneridae</taxon>
        <taxon>Pentapetalae</taxon>
        <taxon>rosids</taxon>
        <taxon>malvids</taxon>
        <taxon>Brassicales</taxon>
        <taxon>Brassicaceae</taxon>
        <taxon>Brassiceae</taxon>
        <taxon>Brassica</taxon>
    </lineage>
</organism>
<dbReference type="EMBL" id="JAGKQM010000019">
    <property type="protein sequence ID" value="KAH0859282.1"/>
    <property type="molecule type" value="Genomic_DNA"/>
</dbReference>
<reference evidence="1 2" key="1">
    <citation type="submission" date="2021-05" db="EMBL/GenBank/DDBJ databases">
        <title>Genome Assembly of Synthetic Allotetraploid Brassica napus Reveals Homoeologous Exchanges between Subgenomes.</title>
        <authorList>
            <person name="Davis J.T."/>
        </authorList>
    </citation>
    <scope>NUCLEOTIDE SEQUENCE [LARGE SCALE GENOMIC DNA]</scope>
    <source>
        <strain evidence="2">cv. Da-Ae</strain>
        <tissue evidence="1">Seedling</tissue>
    </source>
</reference>
<comment type="caution">
    <text evidence="1">The sequence shown here is derived from an EMBL/GenBank/DDBJ whole genome shotgun (WGS) entry which is preliminary data.</text>
</comment>
<protein>
    <submittedName>
        <fullName evidence="1">Uncharacterized protein</fullName>
    </submittedName>
</protein>
<sequence length="266" mass="30152">NSSPLSLKHLHMVTSQVHLSELKVGRCRETVQMRLIRRFLTFPVSGSLRSVDLSAFDVARSKPKLRFGDAPVTIRFQSCSHYVLSQCFGNIIMNFQTFYEVVEDDNSSAQSTEFLLARQSKFAASQVVWMGGVVNSTRSNRFANGLNITHVAALFYSSAAFAIKNHGDVYICLSVFDGIAYKFHIKFQAFGSKPKVLFWYKSRKMLELTFCSGRLFLNATSSTHLFFDSETSGQKIVDCLVGKVEDEAWSLRIQRSSRSLHHTYRN</sequence>
<feature type="non-terminal residue" evidence="1">
    <location>
        <position position="1"/>
    </location>
</feature>
<accession>A0ABQ7XTP7</accession>
<name>A0ABQ7XTP7_BRANA</name>
<proteinExistence type="predicted"/>
<dbReference type="Proteomes" id="UP000824890">
    <property type="component" value="Unassembled WGS sequence"/>
</dbReference>
<evidence type="ECO:0000313" key="1">
    <source>
        <dbReference type="EMBL" id="KAH0859282.1"/>
    </source>
</evidence>
<keyword evidence="2" id="KW-1185">Reference proteome</keyword>
<gene>
    <name evidence="1" type="ORF">HID58_087543</name>
</gene>
<evidence type="ECO:0000313" key="2">
    <source>
        <dbReference type="Proteomes" id="UP000824890"/>
    </source>
</evidence>